<accession>A0A1I3TJK7</accession>
<dbReference type="AlphaFoldDB" id="A0A1I3TJK7"/>
<dbReference type="GO" id="GO:0003986">
    <property type="term" value="F:acetyl-CoA hydrolase activity"/>
    <property type="evidence" value="ECO:0007669"/>
    <property type="project" value="TreeGrafter"/>
</dbReference>
<dbReference type="STRING" id="1150112.SAMN04487893_11362"/>
<dbReference type="InterPro" id="IPR038460">
    <property type="entry name" value="AcetylCoA_hyd_C_sf"/>
</dbReference>
<keyword evidence="6" id="KW-0808">Transferase</keyword>
<reference evidence="7" key="1">
    <citation type="submission" date="2016-10" db="EMBL/GenBank/DDBJ databases">
        <authorList>
            <person name="Varghese N."/>
            <person name="Submissions S."/>
        </authorList>
    </citation>
    <scope>NUCLEOTIDE SEQUENCE [LARGE SCALE GENOMIC DNA]</scope>
    <source>
        <strain evidence="7">DSM 26542</strain>
    </source>
</reference>
<dbReference type="RefSeq" id="WP_090680137.1">
    <property type="nucleotide sequence ID" value="NZ_FORU01000013.1"/>
</dbReference>
<feature type="binding site" evidence="3">
    <location>
        <begin position="268"/>
        <end position="272"/>
    </location>
    <ligand>
        <name>CoA</name>
        <dbReference type="ChEBI" id="CHEBI:57287"/>
    </ligand>
</feature>
<comment type="similarity">
    <text evidence="1">Belongs to the acetyl-CoA hydrolase/transferase family.</text>
</comment>
<evidence type="ECO:0000256" key="1">
    <source>
        <dbReference type="ARBA" id="ARBA00009632"/>
    </source>
</evidence>
<dbReference type="GO" id="GO:0006083">
    <property type="term" value="P:acetate metabolic process"/>
    <property type="evidence" value="ECO:0007669"/>
    <property type="project" value="InterPro"/>
</dbReference>
<dbReference type="InterPro" id="IPR026888">
    <property type="entry name" value="AcetylCoA_hyd_C"/>
</dbReference>
<dbReference type="GO" id="GO:0008775">
    <property type="term" value="F:acetate CoA-transferase activity"/>
    <property type="evidence" value="ECO:0007669"/>
    <property type="project" value="InterPro"/>
</dbReference>
<dbReference type="InterPro" id="IPR017821">
    <property type="entry name" value="Succinate_CoA_transferase"/>
</dbReference>
<dbReference type="EMBL" id="FORU01000013">
    <property type="protein sequence ID" value="SFJ69811.1"/>
    <property type="molecule type" value="Genomic_DNA"/>
</dbReference>
<evidence type="ECO:0000259" key="5">
    <source>
        <dbReference type="Pfam" id="PF13336"/>
    </source>
</evidence>
<dbReference type="SUPFAM" id="SSF100950">
    <property type="entry name" value="NagB/RpiA/CoA transferase-like"/>
    <property type="match status" value="2"/>
</dbReference>
<keyword evidence="7" id="KW-1185">Reference proteome</keyword>
<proteinExistence type="inferred from homology"/>
<evidence type="ECO:0000256" key="2">
    <source>
        <dbReference type="PIRSR" id="PIRSR617821-1"/>
    </source>
</evidence>
<organism evidence="6 7">
    <name type="scientific">Myroides guanonis</name>
    <dbReference type="NCBI Taxonomy" id="1150112"/>
    <lineage>
        <taxon>Bacteria</taxon>
        <taxon>Pseudomonadati</taxon>
        <taxon>Bacteroidota</taxon>
        <taxon>Flavobacteriia</taxon>
        <taxon>Flavobacteriales</taxon>
        <taxon>Flavobacteriaceae</taxon>
        <taxon>Myroides</taxon>
    </lineage>
</organism>
<dbReference type="InterPro" id="IPR037171">
    <property type="entry name" value="NagB/RpiA_transferase-like"/>
</dbReference>
<sequence length="506" mass="55732">MTKEDIQLDRIKFDDYKKKIISAEEAANLIPNKAVVGASGFTKAGDSKSVLPAFAQRAAKEDVAISLITGASLGQTTDADLAANHALIRRMPFQADAVLRKSINNSEVKYVDQHLSETIEQLQCGHIAPVEFAIIEASHIDENGFIYPTTSIGNSAYFAAAADKIIIEINTQVPTSFSGIHDNCVPSKYPNREIIPIQTVKDRIGENFIRLDPSKVIGVVFTNILDTPAQLSEPDVKTTAISKNLLKFFVEEIEKGALTKSLLPLQAGIGKVANAVLTGFIDGPFENLTMYSEVLQDSTFDLFDSGKMTFASGSSITVTEDCYHRIIDNFETYKDKLILRPQNISNAPEVIRRLGIIAINTAIEFDIYGNVNSTHIGGNKMMNGIGGSGDFARNAYLSIFVTQAASKNNNSISHVLPMVSHVDHTEHDVDVLVTDQGLADLRGLSPRERAEVIIENCVHPDYKNEIRDYYERAKEKGGHTPHILEEAFNFHIRYSETGSMKPQQEK</sequence>
<name>A0A1I3TJK7_9FLAO</name>
<dbReference type="GO" id="GO:0006084">
    <property type="term" value="P:acetyl-CoA metabolic process"/>
    <property type="evidence" value="ECO:0007669"/>
    <property type="project" value="InterPro"/>
</dbReference>
<dbReference type="Gene3D" id="3.40.1080.20">
    <property type="entry name" value="Acetyl-CoA hydrolase/transferase C-terminal domain"/>
    <property type="match status" value="1"/>
</dbReference>
<feature type="domain" description="Acetyl-CoA hydrolase/transferase N-terminal" evidence="4">
    <location>
        <begin position="15"/>
        <end position="220"/>
    </location>
</feature>
<feature type="binding site" evidence="3">
    <location>
        <position position="407"/>
    </location>
    <ligand>
        <name>CoA</name>
        <dbReference type="ChEBI" id="CHEBI:57287"/>
    </ligand>
</feature>
<feature type="binding site" evidence="3">
    <location>
        <position position="387"/>
    </location>
    <ligand>
        <name>CoA</name>
        <dbReference type="ChEBI" id="CHEBI:57287"/>
    </ligand>
</feature>
<evidence type="ECO:0000313" key="6">
    <source>
        <dbReference type="EMBL" id="SFJ69811.1"/>
    </source>
</evidence>
<dbReference type="Gene3D" id="3.40.1080.10">
    <property type="entry name" value="Glutaconate Coenzyme A-transferase"/>
    <property type="match status" value="1"/>
</dbReference>
<dbReference type="PANTHER" id="PTHR43609">
    <property type="entry name" value="ACETYL-COA HYDROLASE"/>
    <property type="match status" value="1"/>
</dbReference>
<dbReference type="InterPro" id="IPR046433">
    <property type="entry name" value="ActCoA_hydro"/>
</dbReference>
<evidence type="ECO:0000313" key="7">
    <source>
        <dbReference type="Proteomes" id="UP000243887"/>
    </source>
</evidence>
<evidence type="ECO:0000256" key="3">
    <source>
        <dbReference type="PIRSR" id="PIRSR617821-2"/>
    </source>
</evidence>
<feature type="binding site" evidence="3">
    <location>
        <position position="383"/>
    </location>
    <ligand>
        <name>CoA</name>
        <dbReference type="ChEBI" id="CHEBI:57287"/>
    </ligand>
</feature>
<dbReference type="PANTHER" id="PTHR43609:SF1">
    <property type="entry name" value="ACETYL-COA HYDROLASE"/>
    <property type="match status" value="1"/>
</dbReference>
<gene>
    <name evidence="6" type="ORF">SAMN04487893_11362</name>
</gene>
<dbReference type="InterPro" id="IPR003702">
    <property type="entry name" value="ActCoA_hydro_N"/>
</dbReference>
<dbReference type="Proteomes" id="UP000243887">
    <property type="component" value="Unassembled WGS sequence"/>
</dbReference>
<feature type="domain" description="Acetyl-CoA hydrolase/transferase C-terminal" evidence="5">
    <location>
        <begin position="328"/>
        <end position="469"/>
    </location>
</feature>
<evidence type="ECO:0000259" key="4">
    <source>
        <dbReference type="Pfam" id="PF02550"/>
    </source>
</evidence>
<feature type="active site" description="5-glutamyl coenzyme A thioester intermediate" evidence="2">
    <location>
        <position position="293"/>
    </location>
</feature>
<dbReference type="Pfam" id="PF02550">
    <property type="entry name" value="AcetylCoA_hydro"/>
    <property type="match status" value="1"/>
</dbReference>
<dbReference type="FunFam" id="3.40.1080.20:FF:000001">
    <property type="entry name" value="Acetyl-CoA hydrolase Ach1"/>
    <property type="match status" value="1"/>
</dbReference>
<dbReference type="Gene3D" id="3.30.750.70">
    <property type="entry name" value="4-hydroxybutyrate coenzyme like domains"/>
    <property type="match status" value="1"/>
</dbReference>
<dbReference type="OrthoDB" id="9801795at2"/>
<dbReference type="Pfam" id="PF13336">
    <property type="entry name" value="AcetylCoA_hyd_C"/>
    <property type="match status" value="1"/>
</dbReference>
<dbReference type="NCBIfam" id="TIGR03458">
    <property type="entry name" value="YgfH_subfam"/>
    <property type="match status" value="1"/>
</dbReference>
<feature type="binding site" evidence="3">
    <location>
        <position position="363"/>
    </location>
    <ligand>
        <name>CoA</name>
        <dbReference type="ChEBI" id="CHEBI:57287"/>
    </ligand>
</feature>
<protein>
    <submittedName>
        <fullName evidence="6">Succinyl-CoA:acetate CoA-transferase</fullName>
    </submittedName>
</protein>